<dbReference type="Proteomes" id="UP000631114">
    <property type="component" value="Unassembled WGS sequence"/>
</dbReference>
<keyword evidence="2" id="KW-1185">Reference proteome</keyword>
<protein>
    <submittedName>
        <fullName evidence="1">Uncharacterized protein</fullName>
    </submittedName>
</protein>
<dbReference type="Gene3D" id="1.10.630.10">
    <property type="entry name" value="Cytochrome P450"/>
    <property type="match status" value="1"/>
</dbReference>
<organism evidence="1 2">
    <name type="scientific">Coptis chinensis</name>
    <dbReference type="NCBI Taxonomy" id="261450"/>
    <lineage>
        <taxon>Eukaryota</taxon>
        <taxon>Viridiplantae</taxon>
        <taxon>Streptophyta</taxon>
        <taxon>Embryophyta</taxon>
        <taxon>Tracheophyta</taxon>
        <taxon>Spermatophyta</taxon>
        <taxon>Magnoliopsida</taxon>
        <taxon>Ranunculales</taxon>
        <taxon>Ranunculaceae</taxon>
        <taxon>Coptidoideae</taxon>
        <taxon>Coptis</taxon>
    </lineage>
</organism>
<comment type="caution">
    <text evidence="1">The sequence shown here is derived from an EMBL/GenBank/DDBJ whole genome shotgun (WGS) entry which is preliminary data.</text>
</comment>
<name>A0A835M9W1_9MAGN</name>
<dbReference type="PANTHER" id="PTHR47951:SF7">
    <property type="entry name" value="FLAVONOID 3',5'-HYDROXYLASE-LIKE ISOFORM X1"/>
    <property type="match status" value="1"/>
</dbReference>
<dbReference type="Pfam" id="PF00067">
    <property type="entry name" value="p450"/>
    <property type="match status" value="1"/>
</dbReference>
<sequence>MYCEFVINSSSLAKEVLRDHDIIFANRSAPITTSVITYGRLNIAWSPHGPMWRMLRKVLNGELLSTKNLDASYGLRRQEVHQTMKHLYAKIGTQIDIGEEVFLMTSIMILSMLWGGTLYGKVRNTLEDKFLPVVQEIALLAGKLNVSDIFPLLAHFNTQGIGQRAKEIVSWLDKIFDSIIKQSPKMGEARRETTQQQKENMDFLHILLKLKENGDAKTSITTTQLKTMFVVC</sequence>
<proteinExistence type="predicted"/>
<dbReference type="GO" id="GO:0005506">
    <property type="term" value="F:iron ion binding"/>
    <property type="evidence" value="ECO:0007669"/>
    <property type="project" value="InterPro"/>
</dbReference>
<accession>A0A835M9W1</accession>
<dbReference type="SUPFAM" id="SSF48264">
    <property type="entry name" value="Cytochrome P450"/>
    <property type="match status" value="1"/>
</dbReference>
<dbReference type="GO" id="GO:0004497">
    <property type="term" value="F:monooxygenase activity"/>
    <property type="evidence" value="ECO:0007669"/>
    <property type="project" value="InterPro"/>
</dbReference>
<dbReference type="OrthoDB" id="2789670at2759"/>
<dbReference type="AlphaFoldDB" id="A0A835M9W1"/>
<evidence type="ECO:0000313" key="2">
    <source>
        <dbReference type="Proteomes" id="UP000631114"/>
    </source>
</evidence>
<dbReference type="PANTHER" id="PTHR47951">
    <property type="entry name" value="OS08G0547900 PROTEIN"/>
    <property type="match status" value="1"/>
</dbReference>
<reference evidence="1 2" key="1">
    <citation type="submission" date="2020-10" db="EMBL/GenBank/DDBJ databases">
        <title>The Coptis chinensis genome and diversification of protoberbering-type alkaloids.</title>
        <authorList>
            <person name="Wang B."/>
            <person name="Shu S."/>
            <person name="Song C."/>
            <person name="Liu Y."/>
        </authorList>
    </citation>
    <scope>NUCLEOTIDE SEQUENCE [LARGE SCALE GENOMIC DNA]</scope>
    <source>
        <strain evidence="1">HL-2020</strain>
        <tissue evidence="1">Leaf</tissue>
    </source>
</reference>
<dbReference type="GO" id="GO:0016705">
    <property type="term" value="F:oxidoreductase activity, acting on paired donors, with incorporation or reduction of molecular oxygen"/>
    <property type="evidence" value="ECO:0007669"/>
    <property type="project" value="InterPro"/>
</dbReference>
<dbReference type="GO" id="GO:0044550">
    <property type="term" value="P:secondary metabolite biosynthetic process"/>
    <property type="evidence" value="ECO:0007669"/>
    <property type="project" value="UniProtKB-ARBA"/>
</dbReference>
<dbReference type="EMBL" id="JADFTS010000003">
    <property type="protein sequence ID" value="KAF9616031.1"/>
    <property type="molecule type" value="Genomic_DNA"/>
</dbReference>
<evidence type="ECO:0000313" key="1">
    <source>
        <dbReference type="EMBL" id="KAF9616031.1"/>
    </source>
</evidence>
<dbReference type="GO" id="GO:0020037">
    <property type="term" value="F:heme binding"/>
    <property type="evidence" value="ECO:0007669"/>
    <property type="project" value="InterPro"/>
</dbReference>
<dbReference type="InterPro" id="IPR036396">
    <property type="entry name" value="Cyt_P450_sf"/>
</dbReference>
<dbReference type="InterPro" id="IPR001128">
    <property type="entry name" value="Cyt_P450"/>
</dbReference>
<gene>
    <name evidence="1" type="ORF">IFM89_027970</name>
</gene>